<dbReference type="InterPro" id="IPR013784">
    <property type="entry name" value="Carb-bd-like_fold"/>
</dbReference>
<evidence type="ECO:0000313" key="2">
    <source>
        <dbReference type="Proteomes" id="UP001060414"/>
    </source>
</evidence>
<accession>A0ABY5ZN66</accession>
<name>A0ABY5ZN66_9BACT</name>
<dbReference type="InterPro" id="IPR008969">
    <property type="entry name" value="CarboxyPept-like_regulatory"/>
</dbReference>
<gene>
    <name evidence="1" type="ORF">L9S41_00705</name>
</gene>
<evidence type="ECO:0000313" key="1">
    <source>
        <dbReference type="EMBL" id="UWZ79934.1"/>
    </source>
</evidence>
<proteinExistence type="predicted"/>
<keyword evidence="2" id="KW-1185">Reference proteome</keyword>
<protein>
    <submittedName>
        <fullName evidence="1">Carboxypeptidase-like regulatory domain-containing protein</fullName>
    </submittedName>
</protein>
<reference evidence="1" key="1">
    <citation type="journal article" date="2022" name="Environ. Microbiol.">
        <title>Geoalkalibacter halelectricus SAP #1 sp. nov. possessing extracellular electron transfer and mineral#reducing capabilities from a haloalkaline environment.</title>
        <authorList>
            <person name="Yadav S."/>
            <person name="Singh R."/>
            <person name="Sundharam S.S."/>
            <person name="Chaudhary S."/>
            <person name="Krishnamurthi S."/>
            <person name="Patil S.A."/>
        </authorList>
    </citation>
    <scope>NUCLEOTIDE SEQUENCE</scope>
    <source>
        <strain evidence="1">SAP-1</strain>
    </source>
</reference>
<dbReference type="SUPFAM" id="SSF49464">
    <property type="entry name" value="Carboxypeptidase regulatory domain-like"/>
    <property type="match status" value="1"/>
</dbReference>
<organism evidence="1 2">
    <name type="scientific">Geoalkalibacter halelectricus</name>
    <dbReference type="NCBI Taxonomy" id="2847045"/>
    <lineage>
        <taxon>Bacteria</taxon>
        <taxon>Pseudomonadati</taxon>
        <taxon>Thermodesulfobacteriota</taxon>
        <taxon>Desulfuromonadia</taxon>
        <taxon>Desulfuromonadales</taxon>
        <taxon>Geoalkalibacteraceae</taxon>
        <taxon>Geoalkalibacter</taxon>
    </lineage>
</organism>
<sequence>MRLWVILAVAVLGWACTPNDSGVEGTLLFGERPLADAQVEIYLKSGQDRSVAPFAVAVTDERGRYRLDLPPGRYYLIGKKREEGEDGRDRMLMAECPINPVEVKGRERVPPFGLREMGRGAGLVPDPGTAVQGRVVGEAGPVEGAWVYVYMNEDAGLMGPSYAEAVRTDAAGSFRIPLPAGSYYLAARQRGDGSRLGEPAPGDLNGVYGKNPVAVPLGQEVELEDLRVAAVDLDNRVLRRSEGKFASTDTAFTGRVVDGQGRSQAGIYVFAYLDRRMVGKPTYISEPSDAQGRFILYLTEGGTYYIGARSRFGGPLEPGERVGTYAGRADRGADIERGTQVSLGDLRVREVW</sequence>
<dbReference type="EMBL" id="CP092109">
    <property type="protein sequence ID" value="UWZ79934.1"/>
    <property type="molecule type" value="Genomic_DNA"/>
</dbReference>
<dbReference type="Gene3D" id="2.60.40.1120">
    <property type="entry name" value="Carboxypeptidase-like, regulatory domain"/>
    <property type="match status" value="1"/>
</dbReference>
<dbReference type="Proteomes" id="UP001060414">
    <property type="component" value="Chromosome"/>
</dbReference>
<dbReference type="RefSeq" id="WP_260748287.1">
    <property type="nucleotide sequence ID" value="NZ_CP092109.1"/>
</dbReference>
<dbReference type="SUPFAM" id="SSF49452">
    <property type="entry name" value="Starch-binding domain-like"/>
    <property type="match status" value="1"/>
</dbReference>